<dbReference type="InterPro" id="IPR001841">
    <property type="entry name" value="Znf_RING"/>
</dbReference>
<evidence type="ECO:0000256" key="8">
    <source>
        <dbReference type="PROSITE-ProRule" id="PRU00175"/>
    </source>
</evidence>
<evidence type="ECO:0000313" key="12">
    <source>
        <dbReference type="Proteomes" id="UP001558713"/>
    </source>
</evidence>
<dbReference type="AlphaFoldDB" id="A0ABD1BSD8"/>
<evidence type="ECO:0000256" key="6">
    <source>
        <dbReference type="ARBA" id="ARBA00022786"/>
    </source>
</evidence>
<feature type="compositionally biased region" description="Polar residues" evidence="9">
    <location>
        <begin position="211"/>
        <end position="222"/>
    </location>
</feature>
<evidence type="ECO:0000256" key="4">
    <source>
        <dbReference type="ARBA" id="ARBA00022723"/>
    </source>
</evidence>
<dbReference type="Pfam" id="PF13639">
    <property type="entry name" value="zf-RING_2"/>
    <property type="match status" value="1"/>
</dbReference>
<evidence type="ECO:0000256" key="7">
    <source>
        <dbReference type="ARBA" id="ARBA00022833"/>
    </source>
</evidence>
<reference evidence="11 12" key="1">
    <citation type="submission" date="2024-04" db="EMBL/GenBank/DDBJ databases">
        <title>Genome assembly C_amara_ONT_v2.</title>
        <authorList>
            <person name="Yant L."/>
            <person name="Moore C."/>
            <person name="Slenker M."/>
        </authorList>
    </citation>
    <scope>NUCLEOTIDE SEQUENCE [LARGE SCALE GENOMIC DNA]</scope>
    <source>
        <tissue evidence="11">Leaf</tissue>
    </source>
</reference>
<dbReference type="Pfam" id="PF14369">
    <property type="entry name" value="Zn_ribbon_19"/>
    <property type="match status" value="1"/>
</dbReference>
<gene>
    <name evidence="11" type="ORF">V5N11_035037</name>
</gene>
<feature type="compositionally biased region" description="Low complexity" evidence="9">
    <location>
        <begin position="244"/>
        <end position="258"/>
    </location>
</feature>
<dbReference type="EMBL" id="JBANAX010000161">
    <property type="protein sequence ID" value="KAL1220103.1"/>
    <property type="molecule type" value="Genomic_DNA"/>
</dbReference>
<dbReference type="InterPro" id="IPR039525">
    <property type="entry name" value="RNF126-like_zinc-ribbon"/>
</dbReference>
<dbReference type="SMART" id="SM00184">
    <property type="entry name" value="RING"/>
    <property type="match status" value="1"/>
</dbReference>
<dbReference type="Proteomes" id="UP001558713">
    <property type="component" value="Unassembled WGS sequence"/>
</dbReference>
<feature type="compositionally biased region" description="Polar residues" evidence="9">
    <location>
        <begin position="259"/>
        <end position="268"/>
    </location>
</feature>
<sequence length="296" mass="33192">MSSSRNTHWCHRCQRAVRLHGQEPVCSYCGGGFVEELDMAQASPLDMFRANRDVVEREPTFDLMDAFSAFMRTRLAERSHDREIRGRTISSVEALFHGGSPGIGITRGNTGDYFFGPGLEELFEQLSAGSTRRGPAPAPRSSIDALPTIKIAQRHLRSSDSNCPVCKDEFELGSEAKQMPCNHIYHSDCIVPWLVQHNSCPVCRQELPSAGGSSSSQNRTTPRNYRSSSSNNRESNQERRNPFSSLWPFRSSGSSSSSTQNRGGTRNSDTTDENRNYHQQQQQQSHMGYSGWPFDY</sequence>
<proteinExistence type="predicted"/>
<dbReference type="Gene3D" id="3.30.40.10">
    <property type="entry name" value="Zinc/RING finger domain, C3HC4 (zinc finger)"/>
    <property type="match status" value="1"/>
</dbReference>
<accession>A0ABD1BSD8</accession>
<evidence type="ECO:0000259" key="10">
    <source>
        <dbReference type="PROSITE" id="PS50089"/>
    </source>
</evidence>
<dbReference type="EC" id="2.3.2.27" evidence="2"/>
<keyword evidence="4" id="KW-0479">Metal-binding</keyword>
<comment type="caution">
    <text evidence="11">The sequence shown here is derived from an EMBL/GenBank/DDBJ whole genome shotgun (WGS) entry which is preliminary data.</text>
</comment>
<name>A0ABD1BSD8_CARAN</name>
<dbReference type="PANTHER" id="PTHR15710">
    <property type="entry name" value="E3 UBIQUITIN-PROTEIN LIGASE PRAJA"/>
    <property type="match status" value="1"/>
</dbReference>
<feature type="domain" description="RING-type" evidence="10">
    <location>
        <begin position="163"/>
        <end position="204"/>
    </location>
</feature>
<keyword evidence="7" id="KW-0862">Zinc</keyword>
<comment type="catalytic activity">
    <reaction evidence="1">
        <text>S-ubiquitinyl-[E2 ubiquitin-conjugating enzyme]-L-cysteine + [acceptor protein]-L-lysine = [E2 ubiquitin-conjugating enzyme]-L-cysteine + N(6)-ubiquitinyl-[acceptor protein]-L-lysine.</text>
        <dbReference type="EC" id="2.3.2.27"/>
    </reaction>
</comment>
<dbReference type="PROSITE" id="PS50089">
    <property type="entry name" value="ZF_RING_2"/>
    <property type="match status" value="1"/>
</dbReference>
<dbReference type="GO" id="GO:0061630">
    <property type="term" value="F:ubiquitin protein ligase activity"/>
    <property type="evidence" value="ECO:0007669"/>
    <property type="project" value="UniProtKB-EC"/>
</dbReference>
<dbReference type="SUPFAM" id="SSF57850">
    <property type="entry name" value="RING/U-box"/>
    <property type="match status" value="1"/>
</dbReference>
<evidence type="ECO:0000256" key="2">
    <source>
        <dbReference type="ARBA" id="ARBA00012483"/>
    </source>
</evidence>
<dbReference type="FunFam" id="3.30.40.10:FF:000022">
    <property type="entry name" value="E3 ubiquitin-protein ligase RING1-like"/>
    <property type="match status" value="1"/>
</dbReference>
<feature type="region of interest" description="Disordered" evidence="9">
    <location>
        <begin position="207"/>
        <end position="292"/>
    </location>
</feature>
<evidence type="ECO:0000256" key="5">
    <source>
        <dbReference type="ARBA" id="ARBA00022771"/>
    </source>
</evidence>
<protein>
    <recommendedName>
        <fullName evidence="2">RING-type E3 ubiquitin transferase</fullName>
        <ecNumber evidence="2">2.3.2.27</ecNumber>
    </recommendedName>
</protein>
<evidence type="ECO:0000256" key="9">
    <source>
        <dbReference type="SAM" id="MobiDB-lite"/>
    </source>
</evidence>
<dbReference type="GO" id="GO:0008270">
    <property type="term" value="F:zinc ion binding"/>
    <property type="evidence" value="ECO:0007669"/>
    <property type="project" value="UniProtKB-KW"/>
</dbReference>
<evidence type="ECO:0000256" key="3">
    <source>
        <dbReference type="ARBA" id="ARBA00022679"/>
    </source>
</evidence>
<dbReference type="PANTHER" id="PTHR15710:SF34">
    <property type="entry name" value="E3 UBIQUITIN-PROTEIN LIGASE RHC1A-RELATED"/>
    <property type="match status" value="1"/>
</dbReference>
<organism evidence="11 12">
    <name type="scientific">Cardamine amara subsp. amara</name>
    <dbReference type="NCBI Taxonomy" id="228776"/>
    <lineage>
        <taxon>Eukaryota</taxon>
        <taxon>Viridiplantae</taxon>
        <taxon>Streptophyta</taxon>
        <taxon>Embryophyta</taxon>
        <taxon>Tracheophyta</taxon>
        <taxon>Spermatophyta</taxon>
        <taxon>Magnoliopsida</taxon>
        <taxon>eudicotyledons</taxon>
        <taxon>Gunneridae</taxon>
        <taxon>Pentapetalae</taxon>
        <taxon>rosids</taxon>
        <taxon>malvids</taxon>
        <taxon>Brassicales</taxon>
        <taxon>Brassicaceae</taxon>
        <taxon>Cardamineae</taxon>
        <taxon>Cardamine</taxon>
    </lineage>
</organism>
<keyword evidence="12" id="KW-1185">Reference proteome</keyword>
<dbReference type="CDD" id="cd16667">
    <property type="entry name" value="RING-H2_RNF126-like"/>
    <property type="match status" value="1"/>
</dbReference>
<dbReference type="InterPro" id="IPR013083">
    <property type="entry name" value="Znf_RING/FYVE/PHD"/>
</dbReference>
<evidence type="ECO:0000313" key="11">
    <source>
        <dbReference type="EMBL" id="KAL1220103.1"/>
    </source>
</evidence>
<keyword evidence="3" id="KW-0808">Transferase</keyword>
<keyword evidence="5 8" id="KW-0863">Zinc-finger</keyword>
<evidence type="ECO:0000256" key="1">
    <source>
        <dbReference type="ARBA" id="ARBA00000900"/>
    </source>
</evidence>
<keyword evidence="6" id="KW-0833">Ubl conjugation pathway</keyword>
<feature type="compositionally biased region" description="Low complexity" evidence="9">
    <location>
        <begin position="223"/>
        <end position="234"/>
    </location>
</feature>